<evidence type="ECO:0000313" key="3">
    <source>
        <dbReference type="Proteomes" id="UP001175261"/>
    </source>
</evidence>
<dbReference type="InterPro" id="IPR029063">
    <property type="entry name" value="SAM-dependent_MTases_sf"/>
</dbReference>
<dbReference type="Gene3D" id="3.40.50.150">
    <property type="entry name" value="Vaccinia Virus protein VP39"/>
    <property type="match status" value="1"/>
</dbReference>
<comment type="caution">
    <text evidence="2">The sequence shown here is derived from an EMBL/GenBank/DDBJ whole genome shotgun (WGS) entry which is preliminary data.</text>
</comment>
<gene>
    <name evidence="2" type="ORF">NLU13_5855</name>
</gene>
<evidence type="ECO:0000256" key="1">
    <source>
        <dbReference type="SAM" id="Phobius"/>
    </source>
</evidence>
<keyword evidence="3" id="KW-1185">Reference proteome</keyword>
<reference evidence="2" key="1">
    <citation type="submission" date="2022-10" db="EMBL/GenBank/DDBJ databases">
        <title>Determination and structural analysis of whole genome sequence of Sarocladium strictum F4-1.</title>
        <authorList>
            <person name="Hu L."/>
            <person name="Jiang Y."/>
        </authorList>
    </citation>
    <scope>NUCLEOTIDE SEQUENCE</scope>
    <source>
        <strain evidence="2">F4-1</strain>
    </source>
</reference>
<keyword evidence="1" id="KW-0812">Transmembrane</keyword>
<dbReference type="AlphaFoldDB" id="A0AA39GET6"/>
<keyword evidence="1" id="KW-1133">Transmembrane helix</keyword>
<dbReference type="Proteomes" id="UP001175261">
    <property type="component" value="Unassembled WGS sequence"/>
</dbReference>
<accession>A0AA39GET6</accession>
<protein>
    <submittedName>
        <fullName evidence="2">Uncharacterized protein</fullName>
    </submittedName>
</protein>
<organism evidence="2 3">
    <name type="scientific">Sarocladium strictum</name>
    <name type="common">Black bundle disease fungus</name>
    <name type="synonym">Acremonium strictum</name>
    <dbReference type="NCBI Taxonomy" id="5046"/>
    <lineage>
        <taxon>Eukaryota</taxon>
        <taxon>Fungi</taxon>
        <taxon>Dikarya</taxon>
        <taxon>Ascomycota</taxon>
        <taxon>Pezizomycotina</taxon>
        <taxon>Sordariomycetes</taxon>
        <taxon>Hypocreomycetidae</taxon>
        <taxon>Hypocreales</taxon>
        <taxon>Sarocladiaceae</taxon>
        <taxon>Sarocladium</taxon>
    </lineage>
</organism>
<dbReference type="SUPFAM" id="SSF53335">
    <property type="entry name" value="S-adenosyl-L-methionine-dependent methyltransferases"/>
    <property type="match status" value="1"/>
</dbReference>
<evidence type="ECO:0000313" key="2">
    <source>
        <dbReference type="EMBL" id="KAK0386018.1"/>
    </source>
</evidence>
<feature type="transmembrane region" description="Helical" evidence="1">
    <location>
        <begin position="12"/>
        <end position="33"/>
    </location>
</feature>
<name>A0AA39GET6_SARSR</name>
<proteinExistence type="predicted"/>
<keyword evidence="1" id="KW-0472">Membrane</keyword>
<sequence>MSSSTSGRDIAVSFIGGFLAALVLLSLIALLALRNSDAYGLGHWKLNARMPLASTWMNLGYWIDSKGEPIEIFEEACGNLLREILRTAGLLQSDQSAQNQKNKSLAVLDLGFGCGDQTFELVRLTQPVDGWDNFRYVGLTLNLAQLQTASRQVARELQGSSTLNSDSFKLFCADAARPETWDSQTAQAVESLAHPDIEERWLLALDCLYHFQPSRKPVFRHAAKKLNANAMAFDLILNDKASWRDVWRARLVCVVMRCPVKAFRTEAEYRAELVESGYDADQIIIKDISEHVFEPVSSFLAKQERALSLYGVSMGGYKLAGRIFGWFGRSRVVKAVVVVARTPKSPSS</sequence>
<dbReference type="EMBL" id="JAPDFR010000005">
    <property type="protein sequence ID" value="KAK0386018.1"/>
    <property type="molecule type" value="Genomic_DNA"/>
</dbReference>